<dbReference type="RefSeq" id="WP_090858196.1">
    <property type="nucleotide sequence ID" value="NZ_FNJU01000013.1"/>
</dbReference>
<evidence type="ECO:0000256" key="3">
    <source>
        <dbReference type="ARBA" id="ARBA00011073"/>
    </source>
</evidence>
<evidence type="ECO:0000256" key="7">
    <source>
        <dbReference type="ARBA" id="ARBA00022825"/>
    </source>
</evidence>
<dbReference type="InterPro" id="IPR050131">
    <property type="entry name" value="Peptidase_S8_subtilisin-like"/>
</dbReference>
<dbReference type="InterPro" id="IPR023827">
    <property type="entry name" value="Peptidase_S8_Asp-AS"/>
</dbReference>
<keyword evidence="13" id="KW-1185">Reference proteome</keyword>
<feature type="domain" description="Peptidase S8/S53" evidence="11">
    <location>
        <begin position="229"/>
        <end position="461"/>
    </location>
</feature>
<dbReference type="STRING" id="930152.SAMN05216565_11317"/>
<dbReference type="PROSITE" id="PS00136">
    <property type="entry name" value="SUBTILASE_ASP"/>
    <property type="match status" value="1"/>
</dbReference>
<dbReference type="PANTHER" id="PTHR43806">
    <property type="entry name" value="PEPTIDASE S8"/>
    <property type="match status" value="1"/>
</dbReference>
<dbReference type="InterPro" id="IPR015500">
    <property type="entry name" value="Peptidase_S8_subtilisin-rel"/>
</dbReference>
<evidence type="ECO:0000313" key="13">
    <source>
        <dbReference type="Proteomes" id="UP000199159"/>
    </source>
</evidence>
<dbReference type="PROSITE" id="PS00137">
    <property type="entry name" value="SUBTILASE_HIS"/>
    <property type="match status" value="1"/>
</dbReference>
<dbReference type="AlphaFoldDB" id="A0A1H0WQA9"/>
<keyword evidence="8" id="KW-0106">Calcium</keyword>
<organism evidence="12 13">
    <name type="scientific">Litchfieldia salsa</name>
    <dbReference type="NCBI Taxonomy" id="930152"/>
    <lineage>
        <taxon>Bacteria</taxon>
        <taxon>Bacillati</taxon>
        <taxon>Bacillota</taxon>
        <taxon>Bacilli</taxon>
        <taxon>Bacillales</taxon>
        <taxon>Bacillaceae</taxon>
        <taxon>Litchfieldia</taxon>
    </lineage>
</organism>
<evidence type="ECO:0000256" key="8">
    <source>
        <dbReference type="ARBA" id="ARBA00022837"/>
    </source>
</evidence>
<proteinExistence type="inferred from homology"/>
<name>A0A1H0WQA9_9BACI</name>
<evidence type="ECO:0000256" key="6">
    <source>
        <dbReference type="ARBA" id="ARBA00022801"/>
    </source>
</evidence>
<evidence type="ECO:0000256" key="5">
    <source>
        <dbReference type="ARBA" id="ARBA00022670"/>
    </source>
</evidence>
<dbReference type="CDD" id="cd07484">
    <property type="entry name" value="Peptidases_S8_Thermitase_like"/>
    <property type="match status" value="1"/>
</dbReference>
<keyword evidence="4" id="KW-0964">Secreted</keyword>
<dbReference type="Proteomes" id="UP000199159">
    <property type="component" value="Unassembled WGS sequence"/>
</dbReference>
<keyword evidence="7 9" id="KW-0720">Serine protease</keyword>
<feature type="active site" description="Charge relay system" evidence="9">
    <location>
        <position position="269"/>
    </location>
</feature>
<dbReference type="OrthoDB" id="9798386at2"/>
<comment type="subcellular location">
    <subcellularLocation>
        <location evidence="2">Secreted</location>
    </subcellularLocation>
</comment>
<evidence type="ECO:0000256" key="2">
    <source>
        <dbReference type="ARBA" id="ARBA00004613"/>
    </source>
</evidence>
<dbReference type="PRINTS" id="PR00723">
    <property type="entry name" value="SUBTILISIN"/>
</dbReference>
<gene>
    <name evidence="12" type="ORF">SAMN05216565_11317</name>
</gene>
<dbReference type="Pfam" id="PF00082">
    <property type="entry name" value="Peptidase_S8"/>
    <property type="match status" value="1"/>
</dbReference>
<dbReference type="SUPFAM" id="SSF52743">
    <property type="entry name" value="Subtilisin-like"/>
    <property type="match status" value="1"/>
</dbReference>
<protein>
    <submittedName>
        <fullName evidence="12">Subtilase family protein</fullName>
    </submittedName>
</protein>
<dbReference type="InterPro" id="IPR034084">
    <property type="entry name" value="Thermitase-like_dom"/>
</dbReference>
<reference evidence="13" key="1">
    <citation type="submission" date="2016-10" db="EMBL/GenBank/DDBJ databases">
        <authorList>
            <person name="Varghese N."/>
            <person name="Submissions S."/>
        </authorList>
    </citation>
    <scope>NUCLEOTIDE SEQUENCE [LARGE SCALE GENOMIC DNA]</scope>
    <source>
        <strain evidence="13">IBRC-M10078</strain>
    </source>
</reference>
<comment type="cofactor">
    <cofactor evidence="1">
        <name>Ca(2+)</name>
        <dbReference type="ChEBI" id="CHEBI:29108"/>
    </cofactor>
</comment>
<dbReference type="InterPro" id="IPR000209">
    <property type="entry name" value="Peptidase_S8/S53_dom"/>
</dbReference>
<comment type="similarity">
    <text evidence="3 9 10">Belongs to the peptidase S8 family.</text>
</comment>
<feature type="active site" description="Charge relay system" evidence="9">
    <location>
        <position position="423"/>
    </location>
</feature>
<dbReference type="PANTHER" id="PTHR43806:SF11">
    <property type="entry name" value="CEREVISIN-RELATED"/>
    <property type="match status" value="1"/>
</dbReference>
<dbReference type="GO" id="GO:0005576">
    <property type="term" value="C:extracellular region"/>
    <property type="evidence" value="ECO:0007669"/>
    <property type="project" value="UniProtKB-SubCell"/>
</dbReference>
<accession>A0A1H0WQA9</accession>
<dbReference type="Gene3D" id="3.40.50.200">
    <property type="entry name" value="Peptidase S8/S53 domain"/>
    <property type="match status" value="1"/>
</dbReference>
<dbReference type="GO" id="GO:0004252">
    <property type="term" value="F:serine-type endopeptidase activity"/>
    <property type="evidence" value="ECO:0007669"/>
    <property type="project" value="UniProtKB-UniRule"/>
</dbReference>
<dbReference type="PROSITE" id="PS00138">
    <property type="entry name" value="SUBTILASE_SER"/>
    <property type="match status" value="1"/>
</dbReference>
<keyword evidence="6 9" id="KW-0378">Hydrolase</keyword>
<feature type="active site" description="Charge relay system" evidence="9">
    <location>
        <position position="236"/>
    </location>
</feature>
<evidence type="ECO:0000259" key="11">
    <source>
        <dbReference type="Pfam" id="PF00082"/>
    </source>
</evidence>
<dbReference type="InterPro" id="IPR022398">
    <property type="entry name" value="Peptidase_S8_His-AS"/>
</dbReference>
<dbReference type="PROSITE" id="PS51892">
    <property type="entry name" value="SUBTILASE"/>
    <property type="match status" value="1"/>
</dbReference>
<evidence type="ECO:0000313" key="12">
    <source>
        <dbReference type="EMBL" id="SDP92456.1"/>
    </source>
</evidence>
<evidence type="ECO:0000256" key="4">
    <source>
        <dbReference type="ARBA" id="ARBA00022525"/>
    </source>
</evidence>
<dbReference type="GO" id="GO:0006508">
    <property type="term" value="P:proteolysis"/>
    <property type="evidence" value="ECO:0007669"/>
    <property type="project" value="UniProtKB-KW"/>
</dbReference>
<dbReference type="InterPro" id="IPR023828">
    <property type="entry name" value="Peptidase_S8_Ser-AS"/>
</dbReference>
<sequence length="485" mass="53497">MNKNNRYGRSIAILLGLLLVVLLPFFNRIDNDHDATFESNRNRLPHNEYRVNQFDDRRSTSPFKFGDIENPSQQDHSKAKIMDVDSILLYESTKDELNTDESITIIPHTGTTENSHYVNQQVVVDFKKGQLPTDNELDVMAKEINGKLLKRFNSSFIFKSDTLSTIELQSYFTKRTDVDIVEPNFILIQNEQSEAFSNGPNDRLYQRYQWNLPMIQAESGWGISRGTEDVRIAVLDTGVDLDHPDLVGRLTKGYNIVDNTNLPDDDNGHGTHVAGVIASETNNKEGVAGITWFNPIMPIKVMGNEGYGSSFDIANGIIWATDNGADVINLSLGNYRDSDLLHEAVTYAFNHDVVVIAASGNDNTDHPSYPAAYPEVLSVSAIDYNGNKASFSNYGNYIDITAPGVHIPSTYLDSQYAALSGTSMATPHVAALAGLIRSVQPDMKNTEVMAIIKDTSIDIGAMGKDIYFGEGLINVSAALEAASNP</sequence>
<evidence type="ECO:0000256" key="9">
    <source>
        <dbReference type="PROSITE-ProRule" id="PRU01240"/>
    </source>
</evidence>
<dbReference type="EMBL" id="FNJU01000013">
    <property type="protein sequence ID" value="SDP92456.1"/>
    <property type="molecule type" value="Genomic_DNA"/>
</dbReference>
<keyword evidence="5 9" id="KW-0645">Protease</keyword>
<evidence type="ECO:0000256" key="1">
    <source>
        <dbReference type="ARBA" id="ARBA00001913"/>
    </source>
</evidence>
<evidence type="ECO:0000256" key="10">
    <source>
        <dbReference type="RuleBase" id="RU003355"/>
    </source>
</evidence>
<dbReference type="InterPro" id="IPR036852">
    <property type="entry name" value="Peptidase_S8/S53_dom_sf"/>
</dbReference>